<accession>A0A9E9P4J2</accession>
<dbReference type="InterPro" id="IPR050229">
    <property type="entry name" value="GlpE_sulfurtransferase"/>
</dbReference>
<evidence type="ECO:0000313" key="4">
    <source>
        <dbReference type="Proteomes" id="UP001156215"/>
    </source>
</evidence>
<organism evidence="3 4">
    <name type="scientific">Oxalobacter vibrioformis</name>
    <dbReference type="NCBI Taxonomy" id="933080"/>
    <lineage>
        <taxon>Bacteria</taxon>
        <taxon>Pseudomonadati</taxon>
        <taxon>Pseudomonadota</taxon>
        <taxon>Betaproteobacteria</taxon>
        <taxon>Burkholderiales</taxon>
        <taxon>Oxalobacteraceae</taxon>
        <taxon>Oxalobacter</taxon>
    </lineage>
</organism>
<feature type="domain" description="Rhodanese" evidence="2">
    <location>
        <begin position="43"/>
        <end position="133"/>
    </location>
</feature>
<feature type="transmembrane region" description="Helical" evidence="1">
    <location>
        <begin position="6"/>
        <end position="24"/>
    </location>
</feature>
<dbReference type="InterPro" id="IPR036873">
    <property type="entry name" value="Rhodanese-like_dom_sf"/>
</dbReference>
<evidence type="ECO:0000259" key="2">
    <source>
        <dbReference type="PROSITE" id="PS50206"/>
    </source>
</evidence>
<dbReference type="CDD" id="cd00158">
    <property type="entry name" value="RHOD"/>
    <property type="match status" value="1"/>
</dbReference>
<dbReference type="InterPro" id="IPR001763">
    <property type="entry name" value="Rhodanese-like_dom"/>
</dbReference>
<dbReference type="PROSITE" id="PS50206">
    <property type="entry name" value="RHODANESE_3"/>
    <property type="match status" value="1"/>
</dbReference>
<reference evidence="3" key="1">
    <citation type="journal article" date="2022" name="Front. Microbiol.">
        <title>New perspectives on an old grouping: The genomic and phenotypic variability of Oxalobacter formigenes and the implications for calcium oxalate stone prevention.</title>
        <authorList>
            <person name="Chmiel J.A."/>
            <person name="Carr C."/>
            <person name="Stuivenberg G.A."/>
            <person name="Venema R."/>
            <person name="Chanyi R.M."/>
            <person name="Al K.F."/>
            <person name="Giguere D."/>
            <person name="Say H."/>
            <person name="Akouris P.P."/>
            <person name="Dominguez Romero S.A."/>
            <person name="Kwong A."/>
            <person name="Tai V."/>
            <person name="Koval S.F."/>
            <person name="Razvi H."/>
            <person name="Bjazevic J."/>
            <person name="Burton J.P."/>
        </authorList>
    </citation>
    <scope>NUCLEOTIDE SEQUENCE</scope>
    <source>
        <strain evidence="3">WoOx3</strain>
    </source>
</reference>
<evidence type="ECO:0000313" key="3">
    <source>
        <dbReference type="EMBL" id="WAW11158.1"/>
    </source>
</evidence>
<dbReference type="AlphaFoldDB" id="A0A9E9P4J2"/>
<dbReference type="Pfam" id="PF00581">
    <property type="entry name" value="Rhodanese"/>
    <property type="match status" value="1"/>
</dbReference>
<name>A0A9E9P4J2_9BURK</name>
<dbReference type="SUPFAM" id="SSF52821">
    <property type="entry name" value="Rhodanese/Cell cycle control phosphatase"/>
    <property type="match status" value="1"/>
</dbReference>
<gene>
    <name evidence="3" type="ORF">NB640_05885</name>
</gene>
<sequence length="133" mass="15012">MLNFIWDNVFLICVIVYCIGALLWPRIRRGARISHTVATTMINKGKAAIIDIRDQKEYKAGHLLNAIHVPYDSLEERMPRIEKLKSQPVIVVCEDGKRSRTAADLLRKAGFTQVFSLDGGMTGWKTNSLPVTQ</sequence>
<keyword evidence="1" id="KW-1133">Transmembrane helix</keyword>
<protein>
    <submittedName>
        <fullName evidence="3">Rhodanese-like domain-containing protein</fullName>
    </submittedName>
</protein>
<dbReference type="Gene3D" id="3.40.250.10">
    <property type="entry name" value="Rhodanese-like domain"/>
    <property type="match status" value="1"/>
</dbReference>
<evidence type="ECO:0000256" key="1">
    <source>
        <dbReference type="SAM" id="Phobius"/>
    </source>
</evidence>
<dbReference type="PANTHER" id="PTHR43031">
    <property type="entry name" value="FAD-DEPENDENT OXIDOREDUCTASE"/>
    <property type="match status" value="1"/>
</dbReference>
<dbReference type="SMART" id="SM00450">
    <property type="entry name" value="RHOD"/>
    <property type="match status" value="1"/>
</dbReference>
<dbReference type="Proteomes" id="UP001156215">
    <property type="component" value="Chromosome"/>
</dbReference>
<keyword evidence="4" id="KW-1185">Reference proteome</keyword>
<keyword evidence="1" id="KW-0812">Transmembrane</keyword>
<dbReference type="RefSeq" id="WP_269310268.1">
    <property type="nucleotide sequence ID" value="NZ_CP098242.1"/>
</dbReference>
<dbReference type="EMBL" id="CP098242">
    <property type="protein sequence ID" value="WAW11158.1"/>
    <property type="molecule type" value="Genomic_DNA"/>
</dbReference>
<proteinExistence type="predicted"/>
<keyword evidence="1" id="KW-0472">Membrane</keyword>
<dbReference type="PANTHER" id="PTHR43031:SF18">
    <property type="entry name" value="RHODANESE-RELATED SULFURTRANSFERASES"/>
    <property type="match status" value="1"/>
</dbReference>
<dbReference type="KEGG" id="ovb:NB640_05885"/>